<accession>A0A9Q1J9I3</accession>
<proteinExistence type="predicted"/>
<dbReference type="EMBL" id="JAINUF010000002">
    <property type="protein sequence ID" value="KAJ8374598.1"/>
    <property type="molecule type" value="Genomic_DNA"/>
</dbReference>
<feature type="region of interest" description="Disordered" evidence="1">
    <location>
        <begin position="1"/>
        <end position="21"/>
    </location>
</feature>
<evidence type="ECO:0000313" key="3">
    <source>
        <dbReference type="Proteomes" id="UP001152622"/>
    </source>
</evidence>
<reference evidence="2" key="1">
    <citation type="journal article" date="2023" name="Science">
        <title>Genome structures resolve the early diversification of teleost fishes.</title>
        <authorList>
            <person name="Parey E."/>
            <person name="Louis A."/>
            <person name="Montfort J."/>
            <person name="Bouchez O."/>
            <person name="Roques C."/>
            <person name="Iampietro C."/>
            <person name="Lluch J."/>
            <person name="Castinel A."/>
            <person name="Donnadieu C."/>
            <person name="Desvignes T."/>
            <person name="Floi Bucao C."/>
            <person name="Jouanno E."/>
            <person name="Wen M."/>
            <person name="Mejri S."/>
            <person name="Dirks R."/>
            <person name="Jansen H."/>
            <person name="Henkel C."/>
            <person name="Chen W.J."/>
            <person name="Zahm M."/>
            <person name="Cabau C."/>
            <person name="Klopp C."/>
            <person name="Thompson A.W."/>
            <person name="Robinson-Rechavi M."/>
            <person name="Braasch I."/>
            <person name="Lecointre G."/>
            <person name="Bobe J."/>
            <person name="Postlethwait J.H."/>
            <person name="Berthelot C."/>
            <person name="Roest Crollius H."/>
            <person name="Guiguen Y."/>
        </authorList>
    </citation>
    <scope>NUCLEOTIDE SEQUENCE</scope>
    <source>
        <strain evidence="2">WJC10195</strain>
    </source>
</reference>
<feature type="compositionally biased region" description="Basic residues" evidence="1">
    <location>
        <begin position="1"/>
        <end position="12"/>
    </location>
</feature>
<name>A0A9Q1J9I3_SYNKA</name>
<evidence type="ECO:0000256" key="1">
    <source>
        <dbReference type="SAM" id="MobiDB-lite"/>
    </source>
</evidence>
<feature type="region of interest" description="Disordered" evidence="1">
    <location>
        <begin position="82"/>
        <end position="103"/>
    </location>
</feature>
<protein>
    <submittedName>
        <fullName evidence="2">Uncharacterized protein</fullName>
    </submittedName>
</protein>
<feature type="compositionally biased region" description="Polar residues" evidence="1">
    <location>
        <begin position="163"/>
        <end position="176"/>
    </location>
</feature>
<comment type="caution">
    <text evidence="2">The sequence shown here is derived from an EMBL/GenBank/DDBJ whole genome shotgun (WGS) entry which is preliminary data.</text>
</comment>
<organism evidence="2 3">
    <name type="scientific">Synaphobranchus kaupii</name>
    <name type="common">Kaup's arrowtooth eel</name>
    <dbReference type="NCBI Taxonomy" id="118154"/>
    <lineage>
        <taxon>Eukaryota</taxon>
        <taxon>Metazoa</taxon>
        <taxon>Chordata</taxon>
        <taxon>Craniata</taxon>
        <taxon>Vertebrata</taxon>
        <taxon>Euteleostomi</taxon>
        <taxon>Actinopterygii</taxon>
        <taxon>Neopterygii</taxon>
        <taxon>Teleostei</taxon>
        <taxon>Anguilliformes</taxon>
        <taxon>Synaphobranchidae</taxon>
        <taxon>Synaphobranchus</taxon>
    </lineage>
</organism>
<sequence length="176" mass="19337">MRGRGRASRRNGRTTETMEMFESYGLQDSRVRRANRAQVATSERLALVRPGTLASGRQQVAQMVPPPPSIGSEGFCCHRVERDGSPEQVSAQSTELLKRSADRSDSENFVDFQLVDKDNDELPQTTKHCAELRAVSGQTGSCHSGSGRQLRTAGRCSCEEGRTSGNKPSFLTQQPH</sequence>
<dbReference type="AlphaFoldDB" id="A0A9Q1J9I3"/>
<evidence type="ECO:0000313" key="2">
    <source>
        <dbReference type="EMBL" id="KAJ8374598.1"/>
    </source>
</evidence>
<feature type="compositionally biased region" description="Polar residues" evidence="1">
    <location>
        <begin position="136"/>
        <end position="149"/>
    </location>
</feature>
<feature type="region of interest" description="Disordered" evidence="1">
    <location>
        <begin position="135"/>
        <end position="176"/>
    </location>
</feature>
<keyword evidence="3" id="KW-1185">Reference proteome</keyword>
<dbReference type="Proteomes" id="UP001152622">
    <property type="component" value="Chromosome 2"/>
</dbReference>
<gene>
    <name evidence="2" type="ORF">SKAU_G00051780</name>
</gene>